<reference evidence="1 2" key="1">
    <citation type="submission" date="2016-10" db="EMBL/GenBank/DDBJ databases">
        <authorList>
            <person name="de Groot N.N."/>
        </authorList>
    </citation>
    <scope>NUCLEOTIDE SEQUENCE [LARGE SCALE GENOMIC DNA]</scope>
    <source>
        <strain evidence="1 2">DSM 20117</strain>
    </source>
</reference>
<dbReference type="STRING" id="37928.SAMN04489742_3856"/>
<dbReference type="AlphaFoldDB" id="A0A1H1G5P6"/>
<dbReference type="InterPro" id="IPR015797">
    <property type="entry name" value="NUDIX_hydrolase-like_dom_sf"/>
</dbReference>
<protein>
    <submittedName>
        <fullName evidence="1">ADP-ribose pyrophosphatase YjhB, NUDIX family</fullName>
    </submittedName>
</protein>
<dbReference type="Proteomes" id="UP000181917">
    <property type="component" value="Unassembled WGS sequence"/>
</dbReference>
<evidence type="ECO:0000313" key="1">
    <source>
        <dbReference type="EMBL" id="SDR08385.1"/>
    </source>
</evidence>
<keyword evidence="2" id="KW-1185">Reference proteome</keyword>
<dbReference type="Gene3D" id="3.90.79.10">
    <property type="entry name" value="Nucleoside Triphosphate Pyrophosphohydrolase"/>
    <property type="match status" value="1"/>
</dbReference>
<dbReference type="SUPFAM" id="SSF55811">
    <property type="entry name" value="Nudix"/>
    <property type="match status" value="1"/>
</dbReference>
<proteinExistence type="predicted"/>
<dbReference type="OrthoDB" id="4247482at2"/>
<organism evidence="1 2">
    <name type="scientific">Crystallibacter crystallopoietes</name>
    <dbReference type="NCBI Taxonomy" id="37928"/>
    <lineage>
        <taxon>Bacteria</taxon>
        <taxon>Bacillati</taxon>
        <taxon>Actinomycetota</taxon>
        <taxon>Actinomycetes</taxon>
        <taxon>Micrococcales</taxon>
        <taxon>Micrococcaceae</taxon>
        <taxon>Crystallibacter</taxon>
    </lineage>
</organism>
<evidence type="ECO:0000313" key="2">
    <source>
        <dbReference type="Proteomes" id="UP000181917"/>
    </source>
</evidence>
<accession>A0A1H1G5P6</accession>
<gene>
    <name evidence="1" type="ORF">SAMN04489742_3856</name>
</gene>
<sequence length="177" mass="18430">MSRHDLSGFYGSQWKRPANVAVVVRTVSGSILLSPDADGQASLPAGMVKSGEDPRATASRVLQATSLSLPLGRILAIDYQQTPASPAEAITFIYDGGTYDGGSLAAVAGGQAEFLAADLALAGLGRPQSAQLKAALDAHELLSVLELRDGQRIDTVQRDVPPRELLPDFDATISSGS</sequence>
<dbReference type="RefSeq" id="WP_139186826.1">
    <property type="nucleotide sequence ID" value="NZ_CP018863.1"/>
</dbReference>
<dbReference type="EMBL" id="FNKH01000002">
    <property type="protein sequence ID" value="SDR08385.1"/>
    <property type="molecule type" value="Genomic_DNA"/>
</dbReference>
<name>A0A1H1G5P6_9MICC</name>